<dbReference type="STRING" id="86416.Clopa_4198"/>
<evidence type="ECO:0000313" key="3">
    <source>
        <dbReference type="Proteomes" id="UP000013523"/>
    </source>
</evidence>
<dbReference type="EMBL" id="CP003261">
    <property type="protein sequence ID" value="AGK98928.1"/>
    <property type="molecule type" value="Genomic_DNA"/>
</dbReference>
<dbReference type="eggNOG" id="ENOG50346F1">
    <property type="taxonomic scope" value="Bacteria"/>
</dbReference>
<proteinExistence type="predicted"/>
<gene>
    <name evidence="2" type="ORF">Clopa_4198</name>
</gene>
<sequence>MKKKFFRVFIFVTVFILMTLITIGAGYYKKATAVEQSSSFKIKINEKSNNKNIAKTTIIDIEQQGLPKQLVQPNVQSIKGTIINSGKEDISLQLLYKGFDGKVTITSKIDKSFGINGNLSTVLKASEEFNITVLLDIPRNRTNKHLVSEGVINIINSKNNSIVGTIPIKVINSNIKDKD</sequence>
<evidence type="ECO:0000313" key="2">
    <source>
        <dbReference type="EMBL" id="AGK98928.1"/>
    </source>
</evidence>
<evidence type="ECO:0000256" key="1">
    <source>
        <dbReference type="SAM" id="Phobius"/>
    </source>
</evidence>
<dbReference type="Proteomes" id="UP000013523">
    <property type="component" value="Chromosome"/>
</dbReference>
<keyword evidence="3" id="KW-1185">Reference proteome</keyword>
<name>R4K8M9_CLOPA</name>
<reference evidence="2 3" key="1">
    <citation type="submission" date="2012-01" db="EMBL/GenBank/DDBJ databases">
        <title>Complete sequence of chromosome of Clostridium pasteurianum BC1.</title>
        <authorList>
            <consortium name="US DOE Joint Genome Institute"/>
            <person name="Lucas S."/>
            <person name="Han J."/>
            <person name="Lapidus A."/>
            <person name="Cheng J.-F."/>
            <person name="Goodwin L."/>
            <person name="Pitluck S."/>
            <person name="Peters L."/>
            <person name="Mikhailova N."/>
            <person name="Teshima H."/>
            <person name="Detter J.C."/>
            <person name="Han C."/>
            <person name="Tapia R."/>
            <person name="Land M."/>
            <person name="Hauser L."/>
            <person name="Kyrpides N."/>
            <person name="Ivanova N."/>
            <person name="Pagani I."/>
            <person name="Dunn J."/>
            <person name="Taghavi S."/>
            <person name="Francis A."/>
            <person name="van der Lelie D."/>
            <person name="Woyke T."/>
        </authorList>
    </citation>
    <scope>NUCLEOTIDE SEQUENCE [LARGE SCALE GENOMIC DNA]</scope>
    <source>
        <strain evidence="2 3">BC1</strain>
    </source>
</reference>
<feature type="transmembrane region" description="Helical" evidence="1">
    <location>
        <begin position="7"/>
        <end position="28"/>
    </location>
</feature>
<accession>R4K8M9</accession>
<dbReference type="AlphaFoldDB" id="R4K8M9"/>
<protein>
    <submittedName>
        <fullName evidence="2">Uncharacterized protein</fullName>
    </submittedName>
</protein>
<keyword evidence="1" id="KW-0472">Membrane</keyword>
<dbReference type="PATRIC" id="fig|86416.3.peg.4202"/>
<keyword evidence="1" id="KW-1133">Transmembrane helix</keyword>
<dbReference type="OrthoDB" id="1910134at2"/>
<dbReference type="KEGG" id="cpas:Clopa_4198"/>
<organism evidence="2 3">
    <name type="scientific">Clostridium pasteurianum BC1</name>
    <dbReference type="NCBI Taxonomy" id="86416"/>
    <lineage>
        <taxon>Bacteria</taxon>
        <taxon>Bacillati</taxon>
        <taxon>Bacillota</taxon>
        <taxon>Clostridia</taxon>
        <taxon>Eubacteriales</taxon>
        <taxon>Clostridiaceae</taxon>
        <taxon>Clostridium</taxon>
    </lineage>
</organism>
<dbReference type="HOGENOM" id="CLU_1501011_0_0_9"/>
<keyword evidence="1" id="KW-0812">Transmembrane</keyword>